<keyword evidence="7" id="KW-1185">Reference proteome</keyword>
<dbReference type="eggNOG" id="ENOG502RRQZ">
    <property type="taxonomic scope" value="Eukaryota"/>
</dbReference>
<dbReference type="NCBIfam" id="TIGR01614">
    <property type="entry name" value="PME_inhib"/>
    <property type="match status" value="1"/>
</dbReference>
<dbReference type="Gene3D" id="1.20.140.40">
    <property type="entry name" value="Invertase/pectin methylesterase inhibitor family protein"/>
    <property type="match status" value="1"/>
</dbReference>
<dbReference type="InterPro" id="IPR006501">
    <property type="entry name" value="Pectinesterase_inhib_dom"/>
</dbReference>
<feature type="signal peptide" evidence="4">
    <location>
        <begin position="1"/>
        <end position="22"/>
    </location>
</feature>
<dbReference type="HOGENOM" id="CLU_033761_2_1_1"/>
<dbReference type="Proteomes" id="UP000004995">
    <property type="component" value="Unassembled WGS sequence"/>
</dbReference>
<evidence type="ECO:0000313" key="6">
    <source>
        <dbReference type="EnsemblPlants" id="KQL13058"/>
    </source>
</evidence>
<feature type="chain" id="PRO_5010127712" description="Pectinesterase inhibitor domain-containing protein" evidence="4">
    <location>
        <begin position="23"/>
        <end position="187"/>
    </location>
</feature>
<sequence length="187" mass="19069">MSIASSFPLAVTVAVIAVVSSAYGLRAAEATIEGTCAAAAARDRRVDAAFCARRFAAYHGAAEAGPWGLARTAALIGVSLGDDAAYDIGEGVVRPPPAGGARGKAALHECARAYDAVGMAFAEASDELGARRYAEAEERFARVAALAQRCDGVLAVAGARTPPALARYSADCQQMAVIGIAITNLIK</sequence>
<keyword evidence="1 4" id="KW-0732">Signal</keyword>
<dbReference type="EMBL" id="CM003530">
    <property type="protein sequence ID" value="RCV15191.1"/>
    <property type="molecule type" value="Genomic_DNA"/>
</dbReference>
<dbReference type="STRING" id="4555.K3ZDT1"/>
<dbReference type="PANTHER" id="PTHR35357:SF1">
    <property type="entry name" value="OS05G0149000 PROTEIN"/>
    <property type="match status" value="1"/>
</dbReference>
<dbReference type="AlphaFoldDB" id="K3ZDT1"/>
<keyword evidence="2" id="KW-1015">Disulfide bond</keyword>
<evidence type="ECO:0008006" key="8">
    <source>
        <dbReference type="Google" id="ProtNLM"/>
    </source>
</evidence>
<proteinExistence type="inferred from homology"/>
<evidence type="ECO:0000313" key="7">
    <source>
        <dbReference type="Proteomes" id="UP000004995"/>
    </source>
</evidence>
<dbReference type="Gramene" id="KQL13058">
    <property type="protein sequence ID" value="KQL13058"/>
    <property type="gene ID" value="SETIT_024722mg"/>
</dbReference>
<dbReference type="InterPro" id="IPR035513">
    <property type="entry name" value="Invertase/methylesterase_inhib"/>
</dbReference>
<reference evidence="5" key="2">
    <citation type="submission" date="2015-07" db="EMBL/GenBank/DDBJ databases">
        <authorList>
            <person name="Noorani M."/>
        </authorList>
    </citation>
    <scope>NUCLEOTIDE SEQUENCE</scope>
    <source>
        <strain evidence="5">Yugu1</strain>
    </source>
</reference>
<dbReference type="GO" id="GO:0004857">
    <property type="term" value="F:enzyme inhibitor activity"/>
    <property type="evidence" value="ECO:0007669"/>
    <property type="project" value="InterPro"/>
</dbReference>
<accession>K3ZDT1</accession>
<dbReference type="SUPFAM" id="SSF101148">
    <property type="entry name" value="Plant invertase/pectin methylesterase inhibitor"/>
    <property type="match status" value="1"/>
</dbReference>
<dbReference type="OMA" id="HECARAY"/>
<dbReference type="EnsemblPlants" id="KQL13058">
    <property type="protein sequence ID" value="KQL13058"/>
    <property type="gene ID" value="SETIT_024722mg"/>
</dbReference>
<evidence type="ECO:0000256" key="2">
    <source>
        <dbReference type="ARBA" id="ARBA00023157"/>
    </source>
</evidence>
<evidence type="ECO:0000256" key="4">
    <source>
        <dbReference type="SAM" id="SignalP"/>
    </source>
</evidence>
<comment type="similarity">
    <text evidence="3">Belongs to the PMEI family.</text>
</comment>
<dbReference type="FunCoup" id="K3ZDT1">
    <property type="interactions" value="6"/>
</dbReference>
<name>K3ZDT1_SETIT</name>
<dbReference type="OrthoDB" id="682129at2759"/>
<dbReference type="PANTHER" id="PTHR35357">
    <property type="entry name" value="OS02G0537100 PROTEIN"/>
    <property type="match status" value="1"/>
</dbReference>
<evidence type="ECO:0000313" key="5">
    <source>
        <dbReference type="EMBL" id="RCV15191.1"/>
    </source>
</evidence>
<evidence type="ECO:0000256" key="3">
    <source>
        <dbReference type="ARBA" id="ARBA00038471"/>
    </source>
</evidence>
<dbReference type="EMBL" id="AGNK02001420">
    <property type="status" value="NOT_ANNOTATED_CDS"/>
    <property type="molecule type" value="Genomic_DNA"/>
</dbReference>
<organism evidence="5">
    <name type="scientific">Setaria italica</name>
    <name type="common">Foxtail millet</name>
    <name type="synonym">Panicum italicum</name>
    <dbReference type="NCBI Taxonomy" id="4555"/>
    <lineage>
        <taxon>Eukaryota</taxon>
        <taxon>Viridiplantae</taxon>
        <taxon>Streptophyta</taxon>
        <taxon>Embryophyta</taxon>
        <taxon>Tracheophyta</taxon>
        <taxon>Spermatophyta</taxon>
        <taxon>Magnoliopsida</taxon>
        <taxon>Liliopsida</taxon>
        <taxon>Poales</taxon>
        <taxon>Poaceae</taxon>
        <taxon>PACMAD clade</taxon>
        <taxon>Panicoideae</taxon>
        <taxon>Panicodae</taxon>
        <taxon>Paniceae</taxon>
        <taxon>Cenchrinae</taxon>
        <taxon>Setaria</taxon>
    </lineage>
</organism>
<reference evidence="6" key="3">
    <citation type="submission" date="2018-08" db="UniProtKB">
        <authorList>
            <consortium name="EnsemblPlants"/>
        </authorList>
    </citation>
    <scope>IDENTIFICATION</scope>
    <source>
        <strain evidence="6">Yugu1</strain>
    </source>
</reference>
<reference evidence="5 7" key="1">
    <citation type="journal article" date="2012" name="Nat. Biotechnol.">
        <title>Reference genome sequence of the model plant Setaria.</title>
        <authorList>
            <person name="Bennetzen J.L."/>
            <person name="Schmutz J."/>
            <person name="Wang H."/>
            <person name="Percifield R."/>
            <person name="Hawkins J."/>
            <person name="Pontaroli A.C."/>
            <person name="Estep M."/>
            <person name="Feng L."/>
            <person name="Vaughn J.N."/>
            <person name="Grimwood J."/>
            <person name="Jenkins J."/>
            <person name="Barry K."/>
            <person name="Lindquist E."/>
            <person name="Hellsten U."/>
            <person name="Deshpande S."/>
            <person name="Wang X."/>
            <person name="Wu X."/>
            <person name="Mitros T."/>
            <person name="Triplett J."/>
            <person name="Yang X."/>
            <person name="Ye C.Y."/>
            <person name="Mauro-Herrera M."/>
            <person name="Wang L."/>
            <person name="Li P."/>
            <person name="Sharma M."/>
            <person name="Sharma R."/>
            <person name="Ronald P.C."/>
            <person name="Panaud O."/>
            <person name="Kellogg E.A."/>
            <person name="Brutnell T.P."/>
            <person name="Doust A.N."/>
            <person name="Tuskan G.A."/>
            <person name="Rokhsar D."/>
            <person name="Devos K.M."/>
        </authorList>
    </citation>
    <scope>NUCLEOTIDE SEQUENCE [LARGE SCALE GENOMIC DNA]</scope>
    <source>
        <strain evidence="7">cv. Yugu1</strain>
        <strain evidence="5">Yugu1</strain>
    </source>
</reference>
<evidence type="ECO:0000256" key="1">
    <source>
        <dbReference type="ARBA" id="ARBA00022729"/>
    </source>
</evidence>
<gene>
    <name evidence="5" type="ORF">SETIT_3G038300v2</name>
</gene>
<protein>
    <recommendedName>
        <fullName evidence="8">Pectinesterase inhibitor domain-containing protein</fullName>
    </recommendedName>
</protein>